<dbReference type="Proteomes" id="UP000244870">
    <property type="component" value="Chromosome"/>
</dbReference>
<dbReference type="AlphaFoldDB" id="A0A2S1KRT8"/>
<sequence>MAKFVVLFVPLAVSNLSYLLQSLLAVVAFLSNFSFNGI</sequence>
<reference evidence="1 2" key="1">
    <citation type="submission" date="2017-04" db="EMBL/GenBank/DDBJ databases">
        <title>Weissella cibaria strain m2 complete genome.</title>
        <authorList>
            <person name="Pan Q."/>
            <person name="Tan M."/>
            <person name="Yao F."/>
            <person name="Su S."/>
        </authorList>
    </citation>
    <scope>NUCLEOTIDE SEQUENCE [LARGE SCALE GENOMIC DNA]</scope>
    <source>
        <strain evidence="1 2">M2</strain>
    </source>
</reference>
<accession>A0A2S1KRT8</accession>
<proteinExistence type="predicted"/>
<gene>
    <name evidence="1" type="ORF">B6254_1322</name>
</gene>
<evidence type="ECO:0000313" key="1">
    <source>
        <dbReference type="EMBL" id="AWF95726.1"/>
    </source>
</evidence>
<evidence type="ECO:0000313" key="2">
    <source>
        <dbReference type="Proteomes" id="UP000244870"/>
    </source>
</evidence>
<organism evidence="1 2">
    <name type="scientific">Weissella cibaria</name>
    <dbReference type="NCBI Taxonomy" id="137591"/>
    <lineage>
        <taxon>Bacteria</taxon>
        <taxon>Bacillati</taxon>
        <taxon>Bacillota</taxon>
        <taxon>Bacilli</taxon>
        <taxon>Lactobacillales</taxon>
        <taxon>Lactobacillaceae</taxon>
        <taxon>Weissella</taxon>
    </lineage>
</organism>
<name>A0A2S1KRT8_9LACO</name>
<dbReference type="EMBL" id="CP020928">
    <property type="protein sequence ID" value="AWF95726.1"/>
    <property type="molecule type" value="Genomic_DNA"/>
</dbReference>
<protein>
    <submittedName>
        <fullName evidence="1">Uncharacterized protein</fullName>
    </submittedName>
</protein>